<evidence type="ECO:0000256" key="3">
    <source>
        <dbReference type="ARBA" id="ARBA00023015"/>
    </source>
</evidence>
<dbReference type="PROSITE" id="PS50110">
    <property type="entry name" value="RESPONSE_REGULATORY"/>
    <property type="match status" value="1"/>
</dbReference>
<dbReference type="SUPFAM" id="SSF52172">
    <property type="entry name" value="CheY-like"/>
    <property type="match status" value="1"/>
</dbReference>
<feature type="domain" description="Response regulatory" evidence="8">
    <location>
        <begin position="5"/>
        <end position="118"/>
    </location>
</feature>
<dbReference type="Gene3D" id="1.10.10.10">
    <property type="entry name" value="Winged helix-like DNA-binding domain superfamily/Winged helix DNA-binding domain"/>
    <property type="match status" value="1"/>
</dbReference>
<evidence type="ECO:0000256" key="1">
    <source>
        <dbReference type="ARBA" id="ARBA00022553"/>
    </source>
</evidence>
<dbReference type="InterPro" id="IPR001867">
    <property type="entry name" value="OmpR/PhoB-type_DNA-bd"/>
</dbReference>
<evidence type="ECO:0000313" key="11">
    <source>
        <dbReference type="Proteomes" id="UP001652445"/>
    </source>
</evidence>
<feature type="DNA-binding region" description="OmpR/PhoB-type" evidence="7">
    <location>
        <begin position="131"/>
        <end position="230"/>
    </location>
</feature>
<evidence type="ECO:0000259" key="8">
    <source>
        <dbReference type="PROSITE" id="PS50110"/>
    </source>
</evidence>
<proteinExistence type="predicted"/>
<dbReference type="RefSeq" id="WP_262687209.1">
    <property type="nucleotide sequence ID" value="NZ_JAOQIO010000103.1"/>
</dbReference>
<evidence type="ECO:0000256" key="2">
    <source>
        <dbReference type="ARBA" id="ARBA00023012"/>
    </source>
</evidence>
<dbReference type="Pfam" id="PF00486">
    <property type="entry name" value="Trans_reg_C"/>
    <property type="match status" value="1"/>
</dbReference>
<dbReference type="SMART" id="SM00862">
    <property type="entry name" value="Trans_reg_C"/>
    <property type="match status" value="1"/>
</dbReference>
<dbReference type="PANTHER" id="PTHR48111">
    <property type="entry name" value="REGULATOR OF RPOS"/>
    <property type="match status" value="1"/>
</dbReference>
<organism evidence="10 11">
    <name type="scientific">Paenibacillus baimaensis</name>
    <dbReference type="NCBI Taxonomy" id="2982185"/>
    <lineage>
        <taxon>Bacteria</taxon>
        <taxon>Bacillati</taxon>
        <taxon>Bacillota</taxon>
        <taxon>Bacilli</taxon>
        <taxon>Bacillales</taxon>
        <taxon>Paenibacillaceae</taxon>
        <taxon>Paenibacillus</taxon>
    </lineage>
</organism>
<evidence type="ECO:0000256" key="7">
    <source>
        <dbReference type="PROSITE-ProRule" id="PRU01091"/>
    </source>
</evidence>
<feature type="domain" description="OmpR/PhoB-type" evidence="9">
    <location>
        <begin position="131"/>
        <end position="230"/>
    </location>
</feature>
<dbReference type="Pfam" id="PF00072">
    <property type="entry name" value="Response_reg"/>
    <property type="match status" value="1"/>
</dbReference>
<keyword evidence="5" id="KW-0804">Transcription</keyword>
<accession>A0ABT2UP31</accession>
<sequence length="231" mass="26143">MAEQTILIIEDDPEIRNIIQLYLQKNQYVVALAEHGDEGIAKMLAVQPDLIILDVLLPGMNGFEVCKEIRKLSSVPILFVSCMMEEHDKIVGLGVGGDDYITKPFSPNELVARVKAHLRRPYLSGNAPNRLEKIQYKGLIMDVLNRHVSVDGIAVNLAKKEFELLKYLGSHPGKIFTHEELFREIWGQESYNDTRTIIVHISNLRKKIEPDPANPQYIINVHGVGYKFNAS</sequence>
<evidence type="ECO:0000259" key="9">
    <source>
        <dbReference type="PROSITE" id="PS51755"/>
    </source>
</evidence>
<dbReference type="InterPro" id="IPR036388">
    <property type="entry name" value="WH-like_DNA-bd_sf"/>
</dbReference>
<dbReference type="InterPro" id="IPR039420">
    <property type="entry name" value="WalR-like"/>
</dbReference>
<gene>
    <name evidence="10" type="ORF">OB236_30130</name>
</gene>
<reference evidence="10 11" key="1">
    <citation type="submission" date="2022-09" db="EMBL/GenBank/DDBJ databases">
        <authorList>
            <person name="Han X.L."/>
            <person name="Wang Q."/>
            <person name="Lu T."/>
        </authorList>
    </citation>
    <scope>NUCLEOTIDE SEQUENCE [LARGE SCALE GENOMIC DNA]</scope>
    <source>
        <strain evidence="10 11">WQ 127069</strain>
    </source>
</reference>
<keyword evidence="11" id="KW-1185">Reference proteome</keyword>
<dbReference type="CDD" id="cd00383">
    <property type="entry name" value="trans_reg_C"/>
    <property type="match status" value="1"/>
</dbReference>
<dbReference type="InterPro" id="IPR011006">
    <property type="entry name" value="CheY-like_superfamily"/>
</dbReference>
<protein>
    <submittedName>
        <fullName evidence="10">Response regulator transcription factor</fullName>
    </submittedName>
</protein>
<evidence type="ECO:0000256" key="6">
    <source>
        <dbReference type="PROSITE-ProRule" id="PRU00169"/>
    </source>
</evidence>
<keyword evidence="3" id="KW-0805">Transcription regulation</keyword>
<dbReference type="CDD" id="cd17574">
    <property type="entry name" value="REC_OmpR"/>
    <property type="match status" value="1"/>
</dbReference>
<dbReference type="PROSITE" id="PS51755">
    <property type="entry name" value="OMPR_PHOB"/>
    <property type="match status" value="1"/>
</dbReference>
<dbReference type="Proteomes" id="UP001652445">
    <property type="component" value="Unassembled WGS sequence"/>
</dbReference>
<name>A0ABT2UP31_9BACL</name>
<keyword evidence="4 7" id="KW-0238">DNA-binding</keyword>
<dbReference type="InterPro" id="IPR016032">
    <property type="entry name" value="Sig_transdc_resp-reg_C-effctor"/>
</dbReference>
<keyword evidence="1 6" id="KW-0597">Phosphoprotein</keyword>
<keyword evidence="2" id="KW-0902">Two-component regulatory system</keyword>
<feature type="modified residue" description="4-aspartylphosphate" evidence="6">
    <location>
        <position position="54"/>
    </location>
</feature>
<dbReference type="Gene3D" id="6.10.250.690">
    <property type="match status" value="1"/>
</dbReference>
<evidence type="ECO:0000313" key="10">
    <source>
        <dbReference type="EMBL" id="MCU6796390.1"/>
    </source>
</evidence>
<dbReference type="PANTHER" id="PTHR48111:SF1">
    <property type="entry name" value="TWO-COMPONENT RESPONSE REGULATOR ORR33"/>
    <property type="match status" value="1"/>
</dbReference>
<dbReference type="SMART" id="SM00448">
    <property type="entry name" value="REC"/>
    <property type="match status" value="1"/>
</dbReference>
<evidence type="ECO:0000256" key="5">
    <source>
        <dbReference type="ARBA" id="ARBA00023163"/>
    </source>
</evidence>
<dbReference type="InterPro" id="IPR001789">
    <property type="entry name" value="Sig_transdc_resp-reg_receiver"/>
</dbReference>
<comment type="caution">
    <text evidence="10">The sequence shown here is derived from an EMBL/GenBank/DDBJ whole genome shotgun (WGS) entry which is preliminary data.</text>
</comment>
<dbReference type="SUPFAM" id="SSF46894">
    <property type="entry name" value="C-terminal effector domain of the bipartite response regulators"/>
    <property type="match status" value="1"/>
</dbReference>
<evidence type="ECO:0000256" key="4">
    <source>
        <dbReference type="ARBA" id="ARBA00023125"/>
    </source>
</evidence>
<dbReference type="EMBL" id="JAOQIO010000103">
    <property type="protein sequence ID" value="MCU6796390.1"/>
    <property type="molecule type" value="Genomic_DNA"/>
</dbReference>
<dbReference type="Gene3D" id="3.40.50.2300">
    <property type="match status" value="1"/>
</dbReference>